<proteinExistence type="inferred from homology"/>
<evidence type="ECO:0000256" key="1">
    <source>
        <dbReference type="ARBA" id="ARBA00010617"/>
    </source>
</evidence>
<dbReference type="RefSeq" id="WP_173139568.1">
    <property type="nucleotide sequence ID" value="NZ_CBCSGW010000023.1"/>
</dbReference>
<dbReference type="InterPro" id="IPR001128">
    <property type="entry name" value="Cyt_P450"/>
</dbReference>
<dbReference type="CDD" id="cd11029">
    <property type="entry name" value="CYP107-like"/>
    <property type="match status" value="1"/>
</dbReference>
<evidence type="ECO:0000313" key="4">
    <source>
        <dbReference type="Proteomes" id="UP000763557"/>
    </source>
</evidence>
<keyword evidence="2" id="KW-0560">Oxidoreductase</keyword>
<sequence>MVSNVLDEDILSDPYPLYRQWRSEAAVGPVTFPSGLVVWQVTDAEAARSVLADRRFTRALRALQRAGILGMDFGVGASMLTSDPPQHTRLRKLISWAFTPRRIARMRPRIQSTVDRLLDGVADADEVDLVEALTARLPGIVMCDLIGVPEADRPRFGQWTRALVTTATTGQERAARRDAVLAQRQYWQQLVHARSATMDTSLAVDDQPDLLSALLTARGEVRLSEPELLAMLNLLVVAGQETMSSMLGNAVLALLSHPGQLRLLREQPALLPNAVEELLRYDPPVQRCDLQIALEDVTVGGVTIPQGAAVVVVLGAANRDRVRHPEPDRLDIRRGSPDHLAFGHGPHYCLGAQLARLETEVVLGTLFTRFPGITMAGRVDQVPRGPRSLFVRGVTALRVHTAAPKGSDSL</sequence>
<dbReference type="PRINTS" id="PR00385">
    <property type="entry name" value="P450"/>
</dbReference>
<dbReference type="PANTHER" id="PTHR46696:SF1">
    <property type="entry name" value="CYTOCHROME P450 YJIB-RELATED"/>
    <property type="match status" value="1"/>
</dbReference>
<evidence type="ECO:0000256" key="2">
    <source>
        <dbReference type="RuleBase" id="RU000461"/>
    </source>
</evidence>
<protein>
    <submittedName>
        <fullName evidence="3">Unspecific monooxygenase</fullName>
    </submittedName>
</protein>
<dbReference type="GO" id="GO:0004497">
    <property type="term" value="F:monooxygenase activity"/>
    <property type="evidence" value="ECO:0007669"/>
    <property type="project" value="UniProtKB-KW"/>
</dbReference>
<keyword evidence="2" id="KW-0479">Metal-binding</keyword>
<dbReference type="EMBL" id="JAAATY010000027">
    <property type="protein sequence ID" value="NRN69405.1"/>
    <property type="molecule type" value="Genomic_DNA"/>
</dbReference>
<dbReference type="PANTHER" id="PTHR46696">
    <property type="entry name" value="P450, PUTATIVE (EUROFUNG)-RELATED"/>
    <property type="match status" value="1"/>
</dbReference>
<keyword evidence="2" id="KW-0349">Heme</keyword>
<organism evidence="3 4">
    <name type="scientific">Kibdelosporangium persicum</name>
    <dbReference type="NCBI Taxonomy" id="2698649"/>
    <lineage>
        <taxon>Bacteria</taxon>
        <taxon>Bacillati</taxon>
        <taxon>Actinomycetota</taxon>
        <taxon>Actinomycetes</taxon>
        <taxon>Pseudonocardiales</taxon>
        <taxon>Pseudonocardiaceae</taxon>
        <taxon>Kibdelosporangium</taxon>
    </lineage>
</organism>
<dbReference type="Pfam" id="PF00067">
    <property type="entry name" value="p450"/>
    <property type="match status" value="1"/>
</dbReference>
<dbReference type="Gene3D" id="1.10.630.10">
    <property type="entry name" value="Cytochrome P450"/>
    <property type="match status" value="1"/>
</dbReference>
<reference evidence="3 4" key="1">
    <citation type="submission" date="2020-01" db="EMBL/GenBank/DDBJ databases">
        <title>Kibdelosporangium persica a novel Actinomycetes from a hot desert in Iran.</title>
        <authorList>
            <person name="Safaei N."/>
            <person name="Zaburannyi N."/>
            <person name="Mueller R."/>
            <person name="Wink J."/>
        </authorList>
    </citation>
    <scope>NUCLEOTIDE SEQUENCE [LARGE SCALE GENOMIC DNA]</scope>
    <source>
        <strain evidence="3 4">4NS15</strain>
    </source>
</reference>
<dbReference type="SUPFAM" id="SSF48264">
    <property type="entry name" value="Cytochrome P450"/>
    <property type="match status" value="1"/>
</dbReference>
<comment type="similarity">
    <text evidence="1 2">Belongs to the cytochrome P450 family.</text>
</comment>
<accession>A0ABX2FF91</accession>
<dbReference type="InterPro" id="IPR036396">
    <property type="entry name" value="Cyt_P450_sf"/>
</dbReference>
<dbReference type="InterPro" id="IPR002397">
    <property type="entry name" value="Cyt_P450_B"/>
</dbReference>
<dbReference type="InterPro" id="IPR017972">
    <property type="entry name" value="Cyt_P450_CS"/>
</dbReference>
<dbReference type="PROSITE" id="PS00086">
    <property type="entry name" value="CYTOCHROME_P450"/>
    <property type="match status" value="1"/>
</dbReference>
<dbReference type="Proteomes" id="UP000763557">
    <property type="component" value="Unassembled WGS sequence"/>
</dbReference>
<keyword evidence="2" id="KW-0408">Iron</keyword>
<name>A0ABX2FF91_9PSEU</name>
<comment type="caution">
    <text evidence="3">The sequence shown here is derived from an EMBL/GenBank/DDBJ whole genome shotgun (WGS) entry which is preliminary data.</text>
</comment>
<evidence type="ECO:0000313" key="3">
    <source>
        <dbReference type="EMBL" id="NRN69405.1"/>
    </source>
</evidence>
<keyword evidence="4" id="KW-1185">Reference proteome</keyword>
<gene>
    <name evidence="3" type="ORF">GC106_66620</name>
</gene>
<keyword evidence="2 3" id="KW-0503">Monooxygenase</keyword>
<dbReference type="PRINTS" id="PR00359">
    <property type="entry name" value="BP450"/>
</dbReference>